<dbReference type="CDD" id="cd06261">
    <property type="entry name" value="TM_PBP2"/>
    <property type="match status" value="1"/>
</dbReference>
<dbReference type="InterPro" id="IPR035906">
    <property type="entry name" value="MetI-like_sf"/>
</dbReference>
<name>A0ABX0ZMY6_9ACTN</name>
<dbReference type="RefSeq" id="WP_167983489.1">
    <property type="nucleotide sequence ID" value="NZ_JAATEJ010000010.1"/>
</dbReference>
<evidence type="ECO:0000256" key="6">
    <source>
        <dbReference type="ARBA" id="ARBA00022692"/>
    </source>
</evidence>
<organism evidence="11 12">
    <name type="scientific">Actinacidiphila epipremni</name>
    <dbReference type="NCBI Taxonomy" id="2053013"/>
    <lineage>
        <taxon>Bacteria</taxon>
        <taxon>Bacillati</taxon>
        <taxon>Actinomycetota</taxon>
        <taxon>Actinomycetes</taxon>
        <taxon>Kitasatosporales</taxon>
        <taxon>Streptomycetaceae</taxon>
        <taxon>Actinacidiphila</taxon>
    </lineage>
</organism>
<feature type="transmembrane region" description="Helical" evidence="9">
    <location>
        <begin position="116"/>
        <end position="136"/>
    </location>
</feature>
<dbReference type="SUPFAM" id="SSF161098">
    <property type="entry name" value="MetI-like"/>
    <property type="match status" value="1"/>
</dbReference>
<keyword evidence="5" id="KW-0762">Sugar transport</keyword>
<protein>
    <submittedName>
        <fullName evidence="11">Carbohydrate ABC transporter permease</fullName>
    </submittedName>
</protein>
<evidence type="ECO:0000256" key="2">
    <source>
        <dbReference type="ARBA" id="ARBA00009047"/>
    </source>
</evidence>
<keyword evidence="3 9" id="KW-0813">Transport</keyword>
<keyword evidence="12" id="KW-1185">Reference proteome</keyword>
<evidence type="ECO:0000313" key="12">
    <source>
        <dbReference type="Proteomes" id="UP000734511"/>
    </source>
</evidence>
<proteinExistence type="inferred from homology"/>
<evidence type="ECO:0000256" key="1">
    <source>
        <dbReference type="ARBA" id="ARBA00004651"/>
    </source>
</evidence>
<sequence length="285" mass="31166">MTATTPLKYRGRGERSRGASLALHGTLIVASVIAVFPVLWILFISLGPSSAWQQPHEVLHHLGLSNYRFVLLHSDFPKWFRNSLIVAGATTVLGVLVSASAGYAISRMRFPGHRTLMWTFLVTQMFPMAVLIVPLYNLLAQLDLIDTYLGLILVYCTIAVPFCAWMLKGYFDTIPRDIDEAGRVDGLTPFGTFWRLIVPLARPGLAVTAFYSFLTAWGEVAYAAQFMSSDHSTLAAGIRTFASDQRADWGSMTAASVLIAIPASLVFLLVQRHLVTGLTAGGTKG</sequence>
<keyword evidence="6 9" id="KW-0812">Transmembrane</keyword>
<dbReference type="Proteomes" id="UP000734511">
    <property type="component" value="Unassembled WGS sequence"/>
</dbReference>
<comment type="subcellular location">
    <subcellularLocation>
        <location evidence="1 9">Cell membrane</location>
        <topology evidence="1 9">Multi-pass membrane protein</topology>
    </subcellularLocation>
</comment>
<keyword evidence="7 9" id="KW-1133">Transmembrane helix</keyword>
<comment type="similarity">
    <text evidence="2">Belongs to the binding-protein-dependent transport system permease family. MalFG subfamily.</text>
</comment>
<dbReference type="PROSITE" id="PS50928">
    <property type="entry name" value="ABC_TM1"/>
    <property type="match status" value="1"/>
</dbReference>
<dbReference type="PANTHER" id="PTHR32243">
    <property type="entry name" value="MALTOSE TRANSPORT SYSTEM PERMEASE-RELATED"/>
    <property type="match status" value="1"/>
</dbReference>
<evidence type="ECO:0000256" key="9">
    <source>
        <dbReference type="RuleBase" id="RU363032"/>
    </source>
</evidence>
<dbReference type="Pfam" id="PF00528">
    <property type="entry name" value="BPD_transp_1"/>
    <property type="match status" value="1"/>
</dbReference>
<comment type="caution">
    <text evidence="11">The sequence shown here is derived from an EMBL/GenBank/DDBJ whole genome shotgun (WGS) entry which is preliminary data.</text>
</comment>
<evidence type="ECO:0000256" key="4">
    <source>
        <dbReference type="ARBA" id="ARBA00022475"/>
    </source>
</evidence>
<feature type="transmembrane region" description="Helical" evidence="9">
    <location>
        <begin position="21"/>
        <end position="43"/>
    </location>
</feature>
<gene>
    <name evidence="11" type="ORF">HCN08_14615</name>
</gene>
<evidence type="ECO:0000313" key="11">
    <source>
        <dbReference type="EMBL" id="NJP44616.1"/>
    </source>
</evidence>
<evidence type="ECO:0000256" key="8">
    <source>
        <dbReference type="ARBA" id="ARBA00023136"/>
    </source>
</evidence>
<feature type="transmembrane region" description="Helical" evidence="9">
    <location>
        <begin position="249"/>
        <end position="270"/>
    </location>
</feature>
<reference evidence="11 12" key="1">
    <citation type="submission" date="2020-03" db="EMBL/GenBank/DDBJ databases">
        <title>WGS of actinomycetes isolated from Thailand.</title>
        <authorList>
            <person name="Thawai C."/>
        </authorList>
    </citation>
    <scope>NUCLEOTIDE SEQUENCE [LARGE SCALE GENOMIC DNA]</scope>
    <source>
        <strain evidence="11 12">PRB2-1</strain>
    </source>
</reference>
<evidence type="ECO:0000256" key="5">
    <source>
        <dbReference type="ARBA" id="ARBA00022597"/>
    </source>
</evidence>
<feature type="transmembrane region" description="Helical" evidence="9">
    <location>
        <begin position="148"/>
        <end position="167"/>
    </location>
</feature>
<keyword evidence="8 9" id="KW-0472">Membrane</keyword>
<feature type="transmembrane region" description="Helical" evidence="9">
    <location>
        <begin position="84"/>
        <end position="104"/>
    </location>
</feature>
<feature type="domain" description="ABC transmembrane type-1" evidence="10">
    <location>
        <begin position="80"/>
        <end position="270"/>
    </location>
</feature>
<evidence type="ECO:0000256" key="7">
    <source>
        <dbReference type="ARBA" id="ARBA00022989"/>
    </source>
</evidence>
<accession>A0ABX0ZMY6</accession>
<dbReference type="InterPro" id="IPR050901">
    <property type="entry name" value="BP-dep_ABC_trans_perm"/>
</dbReference>
<keyword evidence="4" id="KW-1003">Cell membrane</keyword>
<feature type="transmembrane region" description="Helical" evidence="9">
    <location>
        <begin position="204"/>
        <end position="224"/>
    </location>
</feature>
<evidence type="ECO:0000259" key="10">
    <source>
        <dbReference type="PROSITE" id="PS50928"/>
    </source>
</evidence>
<dbReference type="Gene3D" id="1.10.3720.10">
    <property type="entry name" value="MetI-like"/>
    <property type="match status" value="1"/>
</dbReference>
<dbReference type="PANTHER" id="PTHR32243:SF50">
    <property type="entry name" value="MALTOSE_MALTODEXTRIN TRANSPORT SYSTEM PERMEASE PROTEIN MALG"/>
    <property type="match status" value="1"/>
</dbReference>
<dbReference type="EMBL" id="JAATEJ010000010">
    <property type="protein sequence ID" value="NJP44616.1"/>
    <property type="molecule type" value="Genomic_DNA"/>
</dbReference>
<dbReference type="InterPro" id="IPR000515">
    <property type="entry name" value="MetI-like"/>
</dbReference>
<evidence type="ECO:0000256" key="3">
    <source>
        <dbReference type="ARBA" id="ARBA00022448"/>
    </source>
</evidence>